<sequence>MTATFASEFEVGVGDEDPRILKFGGQLLRL</sequence>
<name>A0A2P2K229_RHIMU</name>
<dbReference type="EMBL" id="GGEC01019294">
    <property type="protein sequence ID" value="MBW99777.1"/>
    <property type="molecule type" value="Transcribed_RNA"/>
</dbReference>
<dbReference type="AlphaFoldDB" id="A0A2P2K229"/>
<evidence type="ECO:0000313" key="1">
    <source>
        <dbReference type="EMBL" id="MBW99777.1"/>
    </source>
</evidence>
<accession>A0A2P2K229</accession>
<keyword evidence="1" id="KW-0808">Transferase</keyword>
<dbReference type="GO" id="GO:0008168">
    <property type="term" value="F:methyltransferase activity"/>
    <property type="evidence" value="ECO:0007669"/>
    <property type="project" value="UniProtKB-KW"/>
</dbReference>
<reference evidence="1" key="1">
    <citation type="submission" date="2018-02" db="EMBL/GenBank/DDBJ databases">
        <title>Rhizophora mucronata_Transcriptome.</title>
        <authorList>
            <person name="Meera S.P."/>
            <person name="Sreeshan A."/>
            <person name="Augustine A."/>
        </authorList>
    </citation>
    <scope>NUCLEOTIDE SEQUENCE</scope>
    <source>
        <tissue evidence="1">Leaf</tissue>
    </source>
</reference>
<protein>
    <submittedName>
        <fullName evidence="1">Methylcobalamin:com methyltransferase</fullName>
    </submittedName>
</protein>
<keyword evidence="1" id="KW-0489">Methyltransferase</keyword>
<proteinExistence type="predicted"/>
<organism evidence="1">
    <name type="scientific">Rhizophora mucronata</name>
    <name type="common">Asiatic mangrove</name>
    <dbReference type="NCBI Taxonomy" id="61149"/>
    <lineage>
        <taxon>Eukaryota</taxon>
        <taxon>Viridiplantae</taxon>
        <taxon>Streptophyta</taxon>
        <taxon>Embryophyta</taxon>
        <taxon>Tracheophyta</taxon>
        <taxon>Spermatophyta</taxon>
        <taxon>Magnoliopsida</taxon>
        <taxon>eudicotyledons</taxon>
        <taxon>Gunneridae</taxon>
        <taxon>Pentapetalae</taxon>
        <taxon>rosids</taxon>
        <taxon>fabids</taxon>
        <taxon>Malpighiales</taxon>
        <taxon>Rhizophoraceae</taxon>
        <taxon>Rhizophora</taxon>
    </lineage>
</organism>
<dbReference type="GO" id="GO:0032259">
    <property type="term" value="P:methylation"/>
    <property type="evidence" value="ECO:0007669"/>
    <property type="project" value="UniProtKB-KW"/>
</dbReference>